<protein>
    <submittedName>
        <fullName evidence="9">Nudix hydrolase</fullName>
    </submittedName>
</protein>
<dbReference type="GO" id="GO:0016787">
    <property type="term" value="F:hydrolase activity"/>
    <property type="evidence" value="ECO:0007669"/>
    <property type="project" value="UniProtKB-KW"/>
</dbReference>
<evidence type="ECO:0000256" key="1">
    <source>
        <dbReference type="ARBA" id="ARBA00022723"/>
    </source>
</evidence>
<dbReference type="OrthoDB" id="436852at2759"/>
<dbReference type="GO" id="GO:0003723">
    <property type="term" value="F:RNA binding"/>
    <property type="evidence" value="ECO:0007669"/>
    <property type="project" value="UniProtKB-UniRule"/>
</dbReference>
<dbReference type="Pfam" id="PF00642">
    <property type="entry name" value="zf-CCCH"/>
    <property type="match status" value="1"/>
</dbReference>
<dbReference type="InterPro" id="IPR000504">
    <property type="entry name" value="RRM_dom"/>
</dbReference>
<sequence length="578" mass="61231">MPRSQIPHGNRPRVAAGTEAVSFAQPAKSALHHSRPLPTHVDQGGSGPALSTRLRPEPVTRKTTTEQQNNMDQTEELARLRAELAELKLSIGQKTPEHSTEAAVVSKTASAPTSSALTASAPAASAPAASALTASAPKSTSGSGGLRGARYASTTDASTPSSATVSNDIVAHGKVASVENSHLATTASATTALRAPPGSSNINGNRTNGNSFVPRTGFQQANKSLLGQDYKPPTKEKLVKRGAVKMVLAEDKGAKAKVESEAARQPEKHESKHKEANKVKQEVRPGGENAKKEPEAESRRCGDTEIKMADGNAVQSEKGSQKLADQSNQVPAVGKGTKLATNLSNGDSQSGEEHVAKKPSSAKNALNAKPSDFLSNEGRRICISNLPVSATDKDIRQLIETKANAGESIESITIFHRPKGQPGYALVDVFMRMDASHIVKWMTDERLFGWPINVRMAHDLNKDVVDKLLETGSATSMLAHERPSMEEGAGKVATCRYWRSGHCRNGVSCKYLHGIAEGGSSPRGGQNGRRNGSHPGKRNYNFDNIPLSAEDGDQETSGSILGSSVYRSTALRVATDEA</sequence>
<dbReference type="SUPFAM" id="SSF90229">
    <property type="entry name" value="CCCH zinc finger"/>
    <property type="match status" value="1"/>
</dbReference>
<dbReference type="GeneID" id="31015538"/>
<reference evidence="9 10" key="1">
    <citation type="submission" date="2016-10" db="EMBL/GenBank/DDBJ databases">
        <title>Proteomics and genomics reveal pathogen-plant mechanisms compatible with a hemibiotrophic lifestyle of Diplodia corticola.</title>
        <authorList>
            <person name="Fernandes I."/>
            <person name="De Jonge R."/>
            <person name="Van De Peer Y."/>
            <person name="Devreese B."/>
            <person name="Alves A."/>
            <person name="Esteves A.C."/>
        </authorList>
    </citation>
    <scope>NUCLEOTIDE SEQUENCE [LARGE SCALE GENOMIC DNA]</scope>
    <source>
        <strain evidence="9 10">CBS 112549</strain>
    </source>
</reference>
<evidence type="ECO:0000259" key="7">
    <source>
        <dbReference type="PROSITE" id="PS50102"/>
    </source>
</evidence>
<feature type="compositionally biased region" description="Basic and acidic residues" evidence="6">
    <location>
        <begin position="54"/>
        <end position="64"/>
    </location>
</feature>
<feature type="compositionally biased region" description="Polar residues" evidence="6">
    <location>
        <begin position="313"/>
        <end position="330"/>
    </location>
</feature>
<feature type="region of interest" description="Disordered" evidence="6">
    <location>
        <begin position="24"/>
        <end position="76"/>
    </location>
</feature>
<dbReference type="GO" id="GO:0008270">
    <property type="term" value="F:zinc ion binding"/>
    <property type="evidence" value="ECO:0007669"/>
    <property type="project" value="UniProtKB-KW"/>
</dbReference>
<feature type="region of interest" description="Disordered" evidence="6">
    <location>
        <begin position="250"/>
        <end position="371"/>
    </location>
</feature>
<feature type="compositionally biased region" description="Low complexity" evidence="6">
    <location>
        <begin position="152"/>
        <end position="164"/>
    </location>
</feature>
<feature type="domain" description="C3H1-type" evidence="8">
    <location>
        <begin position="489"/>
        <end position="516"/>
    </location>
</feature>
<keyword evidence="2 5" id="KW-0863">Zinc-finger</keyword>
<dbReference type="CDD" id="cd00590">
    <property type="entry name" value="RRM_SF"/>
    <property type="match status" value="1"/>
</dbReference>
<feature type="region of interest" description="Disordered" evidence="6">
    <location>
        <begin position="133"/>
        <end position="164"/>
    </location>
</feature>
<proteinExistence type="predicted"/>
<evidence type="ECO:0000256" key="4">
    <source>
        <dbReference type="PROSITE-ProRule" id="PRU00176"/>
    </source>
</evidence>
<comment type="caution">
    <text evidence="9">The sequence shown here is derived from an EMBL/GenBank/DDBJ whole genome shotgun (WGS) entry which is preliminary data.</text>
</comment>
<feature type="compositionally biased region" description="Polar residues" evidence="6">
    <location>
        <begin position="339"/>
        <end position="349"/>
    </location>
</feature>
<keyword evidence="10" id="KW-1185">Reference proteome</keyword>
<dbReference type="PROSITE" id="PS50102">
    <property type="entry name" value="RRM"/>
    <property type="match status" value="1"/>
</dbReference>
<dbReference type="RefSeq" id="XP_020128694.1">
    <property type="nucleotide sequence ID" value="XM_020275277.1"/>
</dbReference>
<dbReference type="PROSITE" id="PS50103">
    <property type="entry name" value="ZF_C3H1"/>
    <property type="match status" value="1"/>
</dbReference>
<dbReference type="SUPFAM" id="SSF54928">
    <property type="entry name" value="RNA-binding domain, RBD"/>
    <property type="match status" value="1"/>
</dbReference>
<keyword evidence="1 5" id="KW-0479">Metal-binding</keyword>
<evidence type="ECO:0000256" key="2">
    <source>
        <dbReference type="ARBA" id="ARBA00022771"/>
    </source>
</evidence>
<dbReference type="InterPro" id="IPR035979">
    <property type="entry name" value="RBD_domain_sf"/>
</dbReference>
<feature type="compositionally biased region" description="Polar residues" evidence="6">
    <location>
        <begin position="198"/>
        <end position="211"/>
    </location>
</feature>
<feature type="compositionally biased region" description="Basic and acidic residues" evidence="6">
    <location>
        <begin position="250"/>
        <end position="308"/>
    </location>
</feature>
<accession>A0A1J9QWR3</accession>
<dbReference type="InterPro" id="IPR012677">
    <property type="entry name" value="Nucleotide-bd_a/b_plait_sf"/>
</dbReference>
<dbReference type="SMART" id="SM00356">
    <property type="entry name" value="ZnF_C3H1"/>
    <property type="match status" value="1"/>
</dbReference>
<dbReference type="Gene3D" id="3.30.1370.210">
    <property type="match status" value="1"/>
</dbReference>
<dbReference type="InterPro" id="IPR000571">
    <property type="entry name" value="Znf_CCCH"/>
</dbReference>
<keyword evidence="9" id="KW-0378">Hydrolase</keyword>
<feature type="region of interest" description="Disordered" evidence="6">
    <location>
        <begin position="518"/>
        <end position="561"/>
    </location>
</feature>
<name>A0A1J9QWR3_9PEZI</name>
<feature type="region of interest" description="Disordered" evidence="6">
    <location>
        <begin position="189"/>
        <end position="211"/>
    </location>
</feature>
<dbReference type="EMBL" id="MNUE01000038">
    <property type="protein sequence ID" value="OJD32434.1"/>
    <property type="molecule type" value="Genomic_DNA"/>
</dbReference>
<evidence type="ECO:0000256" key="3">
    <source>
        <dbReference type="ARBA" id="ARBA00022833"/>
    </source>
</evidence>
<evidence type="ECO:0000256" key="5">
    <source>
        <dbReference type="PROSITE-ProRule" id="PRU00723"/>
    </source>
</evidence>
<evidence type="ECO:0000313" key="9">
    <source>
        <dbReference type="EMBL" id="OJD32434.1"/>
    </source>
</evidence>
<feature type="domain" description="RRM" evidence="7">
    <location>
        <begin position="379"/>
        <end position="459"/>
    </location>
</feature>
<dbReference type="Gene3D" id="3.30.70.330">
    <property type="match status" value="1"/>
</dbReference>
<dbReference type="InterPro" id="IPR036855">
    <property type="entry name" value="Znf_CCCH_sf"/>
</dbReference>
<dbReference type="AlphaFoldDB" id="A0A1J9QWR3"/>
<evidence type="ECO:0000313" key="10">
    <source>
        <dbReference type="Proteomes" id="UP000183809"/>
    </source>
</evidence>
<feature type="zinc finger region" description="C3H1-type" evidence="5">
    <location>
        <begin position="489"/>
        <end position="516"/>
    </location>
</feature>
<dbReference type="Proteomes" id="UP000183809">
    <property type="component" value="Unassembled WGS sequence"/>
</dbReference>
<keyword evidence="3 5" id="KW-0862">Zinc</keyword>
<organism evidence="9 10">
    <name type="scientific">Diplodia corticola</name>
    <dbReference type="NCBI Taxonomy" id="236234"/>
    <lineage>
        <taxon>Eukaryota</taxon>
        <taxon>Fungi</taxon>
        <taxon>Dikarya</taxon>
        <taxon>Ascomycota</taxon>
        <taxon>Pezizomycotina</taxon>
        <taxon>Dothideomycetes</taxon>
        <taxon>Dothideomycetes incertae sedis</taxon>
        <taxon>Botryosphaeriales</taxon>
        <taxon>Botryosphaeriaceae</taxon>
        <taxon>Diplodia</taxon>
    </lineage>
</organism>
<gene>
    <name evidence="9" type="ORF">BKCO1_3800065</name>
</gene>
<evidence type="ECO:0000259" key="8">
    <source>
        <dbReference type="PROSITE" id="PS50103"/>
    </source>
</evidence>
<evidence type="ECO:0000256" key="6">
    <source>
        <dbReference type="SAM" id="MobiDB-lite"/>
    </source>
</evidence>
<keyword evidence="4" id="KW-0694">RNA-binding</keyword>